<accession>A0A1I8FHR4</accession>
<feature type="region of interest" description="Disordered" evidence="1">
    <location>
        <begin position="94"/>
        <end position="197"/>
    </location>
</feature>
<keyword evidence="2" id="KW-1185">Reference proteome</keyword>
<evidence type="ECO:0000313" key="3">
    <source>
        <dbReference type="WBParaSite" id="maker-unitig_34428-snap-gene-0.1-mRNA-1"/>
    </source>
</evidence>
<reference evidence="3" key="1">
    <citation type="submission" date="2016-11" db="UniProtKB">
        <authorList>
            <consortium name="WormBaseParasite"/>
        </authorList>
    </citation>
    <scope>IDENTIFICATION</scope>
</reference>
<dbReference type="AlphaFoldDB" id="A0A1I8FHR4"/>
<organism evidence="2 3">
    <name type="scientific">Macrostomum lignano</name>
    <dbReference type="NCBI Taxonomy" id="282301"/>
    <lineage>
        <taxon>Eukaryota</taxon>
        <taxon>Metazoa</taxon>
        <taxon>Spiralia</taxon>
        <taxon>Lophotrochozoa</taxon>
        <taxon>Platyhelminthes</taxon>
        <taxon>Rhabditophora</taxon>
        <taxon>Macrostomorpha</taxon>
        <taxon>Macrostomida</taxon>
        <taxon>Macrostomidae</taxon>
        <taxon>Macrostomum</taxon>
    </lineage>
</organism>
<protein>
    <submittedName>
        <fullName evidence="3">Uncharacterized protein</fullName>
    </submittedName>
</protein>
<feature type="compositionally biased region" description="Basic and acidic residues" evidence="1">
    <location>
        <begin position="132"/>
        <end position="141"/>
    </location>
</feature>
<feature type="region of interest" description="Disordered" evidence="1">
    <location>
        <begin position="13"/>
        <end position="60"/>
    </location>
</feature>
<evidence type="ECO:0000256" key="1">
    <source>
        <dbReference type="SAM" id="MobiDB-lite"/>
    </source>
</evidence>
<proteinExistence type="predicted"/>
<evidence type="ECO:0000313" key="2">
    <source>
        <dbReference type="Proteomes" id="UP000095280"/>
    </source>
</evidence>
<feature type="compositionally biased region" description="Acidic residues" evidence="1">
    <location>
        <begin position="157"/>
        <end position="174"/>
    </location>
</feature>
<name>A0A1I8FHR4_9PLAT</name>
<sequence length="317" mass="33591">MLQTLRKKYIENLGFKDNGPSAGESVGRAPVPPAGSTSSTCFRSPAAKLTSPLCPASPPLPPPRPLQTAAALSGFSTWCAGDAATRARDLAAVGRTSPLPSPAPLRLAAGQMRPSAMRTRRRHGVDEDEEDEKKIKKDAVNKLDYQPELQNESLWNDLDDAEPDSDSSLDDDDELRPCGRYFGSQASRGSSGKPLASTAGCTWAKAARSSSIAGCLLTNGPTRWMTGTSDGSVVVAGLQRRYRRRSPTLSPTPLADVDNVITTGAVAPPPPPPPQHLAQQHAEAAVLHHAQLAAFAAVSLPNCPSRVNFRITTIFIG</sequence>
<dbReference type="WBParaSite" id="maker-unitig_34428-snap-gene-0.1-mRNA-1">
    <property type="protein sequence ID" value="maker-unitig_34428-snap-gene-0.1-mRNA-1"/>
    <property type="gene ID" value="maker-unitig_34428-snap-gene-0.1"/>
</dbReference>
<dbReference type="Proteomes" id="UP000095280">
    <property type="component" value="Unplaced"/>
</dbReference>